<dbReference type="AlphaFoldDB" id="A0A3S5HLN8"/>
<keyword evidence="5" id="KW-0813">Transport</keyword>
<dbReference type="EC" id="7.1.1.2" evidence="13"/>
<keyword evidence="7" id="KW-0999">Mitochondrion inner membrane</keyword>
<dbReference type="GO" id="GO:0005743">
    <property type="term" value="C:mitochondrial inner membrane"/>
    <property type="evidence" value="ECO:0007669"/>
    <property type="project" value="UniProtKB-SubCell"/>
</dbReference>
<reference evidence="15" key="1">
    <citation type="journal article" date="2018" name="Mol. Phylogenet. Evol.">
        <title>Mitochondrial phylogenomics of the Hymenoptera.</title>
        <authorList>
            <person name="Tang P."/>
            <person name="Zhu J.C."/>
            <person name="Zheng B.Y."/>
            <person name="Wei S.J."/>
            <person name="Sharkey M."/>
            <person name="Chen X.X."/>
            <person name="Vogler A.P."/>
        </authorList>
    </citation>
    <scope>NUCLEOTIDE SEQUENCE</scope>
</reference>
<keyword evidence="6 12" id="KW-0812">Transmembrane</keyword>
<gene>
    <name evidence="15" type="primary">nad1</name>
</gene>
<comment type="function">
    <text evidence="1">Core subunit of the mitochondrial membrane respiratory chain NADH dehydrogenase (Complex I) that is believed to belong to the minimal assembly required for catalysis. Complex I functions in the transfer of electrons from NADH to the respiratory chain. The immediate electron acceptor for the enzyme is believed to be ubiquinone.</text>
</comment>
<keyword evidence="12" id="KW-0520">NAD</keyword>
<evidence type="ECO:0000256" key="10">
    <source>
        <dbReference type="ARBA" id="ARBA00023128"/>
    </source>
</evidence>
<dbReference type="InterPro" id="IPR018086">
    <property type="entry name" value="NADH_UbQ_OxRdtase_su1_CS"/>
</dbReference>
<comment type="catalytic activity">
    <reaction evidence="13">
        <text>a ubiquinone + NADH + 5 H(+)(in) = a ubiquinol + NAD(+) + 4 H(+)(out)</text>
        <dbReference type="Rhea" id="RHEA:29091"/>
        <dbReference type="Rhea" id="RHEA-COMP:9565"/>
        <dbReference type="Rhea" id="RHEA-COMP:9566"/>
        <dbReference type="ChEBI" id="CHEBI:15378"/>
        <dbReference type="ChEBI" id="CHEBI:16389"/>
        <dbReference type="ChEBI" id="CHEBI:17976"/>
        <dbReference type="ChEBI" id="CHEBI:57540"/>
        <dbReference type="ChEBI" id="CHEBI:57945"/>
        <dbReference type="EC" id="7.1.1.2"/>
    </reaction>
</comment>
<evidence type="ECO:0000256" key="7">
    <source>
        <dbReference type="ARBA" id="ARBA00022792"/>
    </source>
</evidence>
<evidence type="ECO:0000256" key="9">
    <source>
        <dbReference type="ARBA" id="ARBA00023075"/>
    </source>
</evidence>
<evidence type="ECO:0000256" key="2">
    <source>
        <dbReference type="ARBA" id="ARBA00004448"/>
    </source>
</evidence>
<dbReference type="EMBL" id="MG923489">
    <property type="protein sequence ID" value="AZL93164.1"/>
    <property type="molecule type" value="Genomic_DNA"/>
</dbReference>
<evidence type="ECO:0000256" key="4">
    <source>
        <dbReference type="ARBA" id="ARBA00021009"/>
    </source>
</evidence>
<dbReference type="PROSITE" id="PS00667">
    <property type="entry name" value="COMPLEX1_ND1_1"/>
    <property type="match status" value="1"/>
</dbReference>
<evidence type="ECO:0000256" key="3">
    <source>
        <dbReference type="ARBA" id="ARBA00010535"/>
    </source>
</evidence>
<dbReference type="GO" id="GO:0003954">
    <property type="term" value="F:NADH dehydrogenase activity"/>
    <property type="evidence" value="ECO:0007669"/>
    <property type="project" value="TreeGrafter"/>
</dbReference>
<keyword evidence="11 14" id="KW-0472">Membrane</keyword>
<evidence type="ECO:0000313" key="15">
    <source>
        <dbReference type="EMBL" id="AZL93164.1"/>
    </source>
</evidence>
<accession>A0A3S5HLN8</accession>
<geneLocation type="mitochondrion" evidence="15"/>
<dbReference type="PANTHER" id="PTHR11432:SF3">
    <property type="entry name" value="NADH-UBIQUINONE OXIDOREDUCTASE CHAIN 1"/>
    <property type="match status" value="1"/>
</dbReference>
<name>A0A3S5HLN8_9HYME</name>
<evidence type="ECO:0000256" key="13">
    <source>
        <dbReference type="RuleBase" id="RU000473"/>
    </source>
</evidence>
<dbReference type="PROSITE" id="PS00668">
    <property type="entry name" value="COMPLEX1_ND1_2"/>
    <property type="match status" value="1"/>
</dbReference>
<feature type="transmembrane region" description="Helical" evidence="14">
    <location>
        <begin position="176"/>
        <end position="195"/>
    </location>
</feature>
<protein>
    <recommendedName>
        <fullName evidence="4 13">NADH-ubiquinone oxidoreductase chain 1</fullName>
        <ecNumber evidence="13">7.1.1.2</ecNumber>
    </recommendedName>
</protein>
<keyword evidence="9 13" id="KW-0830">Ubiquinone</keyword>
<keyword evidence="10 13" id="KW-0496">Mitochondrion</keyword>
<feature type="transmembrane region" description="Helical" evidence="14">
    <location>
        <begin position="294"/>
        <end position="311"/>
    </location>
</feature>
<dbReference type="PANTHER" id="PTHR11432">
    <property type="entry name" value="NADH DEHYDROGENASE SUBUNIT 1"/>
    <property type="match status" value="1"/>
</dbReference>
<proteinExistence type="inferred from homology"/>
<comment type="similarity">
    <text evidence="3 12">Belongs to the complex I subunit 1 family.</text>
</comment>
<organism evidence="15">
    <name type="scientific">Cleptes metallicorpus</name>
    <dbReference type="NCBI Taxonomy" id="2491147"/>
    <lineage>
        <taxon>Eukaryota</taxon>
        <taxon>Metazoa</taxon>
        <taxon>Ecdysozoa</taxon>
        <taxon>Arthropoda</taxon>
        <taxon>Hexapoda</taxon>
        <taxon>Insecta</taxon>
        <taxon>Pterygota</taxon>
        <taxon>Neoptera</taxon>
        <taxon>Endopterygota</taxon>
        <taxon>Hymenoptera</taxon>
        <taxon>Apocrita</taxon>
        <taxon>Aculeata</taxon>
        <taxon>Chrysidoidea</taxon>
        <taxon>Chrysididae</taxon>
        <taxon>Cleptinae</taxon>
        <taxon>Cleptes</taxon>
    </lineage>
</organism>
<feature type="transmembrane region" description="Helical" evidence="14">
    <location>
        <begin position="6"/>
        <end position="28"/>
    </location>
</feature>
<feature type="transmembrane region" description="Helical" evidence="14">
    <location>
        <begin position="105"/>
        <end position="126"/>
    </location>
</feature>
<evidence type="ECO:0000256" key="11">
    <source>
        <dbReference type="ARBA" id="ARBA00023136"/>
    </source>
</evidence>
<feature type="transmembrane region" description="Helical" evidence="14">
    <location>
        <begin position="73"/>
        <end position="93"/>
    </location>
</feature>
<comment type="subcellular location">
    <subcellularLocation>
        <location evidence="2 12">Mitochondrion inner membrane</location>
        <topology evidence="2 12">Multi-pass membrane protein</topology>
    </subcellularLocation>
</comment>
<dbReference type="InterPro" id="IPR001694">
    <property type="entry name" value="NADH_UbQ_OxRdtase_su1/FPO"/>
</dbReference>
<feature type="transmembrane region" description="Helical" evidence="14">
    <location>
        <begin position="256"/>
        <end position="274"/>
    </location>
</feature>
<evidence type="ECO:0000256" key="1">
    <source>
        <dbReference type="ARBA" id="ARBA00003257"/>
    </source>
</evidence>
<dbReference type="GO" id="GO:0008137">
    <property type="term" value="F:NADH dehydrogenase (ubiquinone) activity"/>
    <property type="evidence" value="ECO:0007669"/>
    <property type="project" value="UniProtKB-EC"/>
</dbReference>
<evidence type="ECO:0000256" key="6">
    <source>
        <dbReference type="ARBA" id="ARBA00022692"/>
    </source>
</evidence>
<evidence type="ECO:0000256" key="8">
    <source>
        <dbReference type="ARBA" id="ARBA00022989"/>
    </source>
</evidence>
<evidence type="ECO:0000256" key="14">
    <source>
        <dbReference type="SAM" id="Phobius"/>
    </source>
</evidence>
<evidence type="ECO:0000256" key="5">
    <source>
        <dbReference type="ARBA" id="ARBA00022448"/>
    </source>
</evidence>
<sequence length="312" mass="37169">MFYLIMSGVSFMVLLVFVLLGVAFFSLLERKVLSYIQNRKGPNKLGVIGIFQPFSDALKLFSKEYFKLKYINFLLYMVCPLLMFIFSLMIWLVLPMVGNWLNFEFNLLLLFCFVSISVYFIVMMGWSSNSLYAVLGAMRSLVQVISFEVGFMFLMLIMFIYFMSLSFFYLSFYQTFWFMLFMWGPYIIFNIMILIELNRTPFDLTEGESELVSGFNVEYFSSSFAMIFMSEYMMIIFMSILSVLIFSSLTFESMNFYLMVLLMIFYVVWIRGVVPRIRYDFMMLFLWKKCLPMIMNLLMFYLMILFFIMSIS</sequence>
<dbReference type="Pfam" id="PF00146">
    <property type="entry name" value="NADHdh"/>
    <property type="match status" value="1"/>
</dbReference>
<evidence type="ECO:0000256" key="12">
    <source>
        <dbReference type="RuleBase" id="RU000471"/>
    </source>
</evidence>
<keyword evidence="8 14" id="KW-1133">Transmembrane helix</keyword>
<feature type="transmembrane region" description="Helical" evidence="14">
    <location>
        <begin position="147"/>
        <end position="170"/>
    </location>
</feature>
<dbReference type="GO" id="GO:0009060">
    <property type="term" value="P:aerobic respiration"/>
    <property type="evidence" value="ECO:0007669"/>
    <property type="project" value="TreeGrafter"/>
</dbReference>
<feature type="transmembrane region" description="Helical" evidence="14">
    <location>
        <begin position="232"/>
        <end position="250"/>
    </location>
</feature>